<dbReference type="STRING" id="76021.BS329_39130"/>
<accession>A0A1R0KEC4</accession>
<dbReference type="InterPro" id="IPR023393">
    <property type="entry name" value="START-like_dom_sf"/>
</dbReference>
<dbReference type="AlphaFoldDB" id="A0A1R0KEC4"/>
<dbReference type="InterPro" id="IPR019587">
    <property type="entry name" value="Polyketide_cyclase/dehydratase"/>
</dbReference>
<dbReference type="Pfam" id="PF10604">
    <property type="entry name" value="Polyketide_cyc2"/>
    <property type="match status" value="1"/>
</dbReference>
<sequence length="147" mass="15851">MVEVTRRFTVATAPDAVVDYLRDFSRAVEWDPGTVSCRRIDSGPVGVGAKWHNVSKISGIETELTYELTRLEPGRIVFVGTNDTATSTDDITITAGEGPSTTELTYHATIEFSGAAKLVSPIAKAVFEKVGNDTEKSLTRILGDVTD</sequence>
<gene>
    <name evidence="1" type="ORF">BS329_39130</name>
</gene>
<comment type="caution">
    <text evidence="1">The sequence shown here is derived from an EMBL/GenBank/DDBJ whole genome shotgun (WGS) entry which is preliminary data.</text>
</comment>
<proteinExistence type="predicted"/>
<dbReference type="OrthoDB" id="3371087at2"/>
<evidence type="ECO:0000313" key="2">
    <source>
        <dbReference type="Proteomes" id="UP000187486"/>
    </source>
</evidence>
<dbReference type="Gene3D" id="3.30.530.20">
    <property type="match status" value="1"/>
</dbReference>
<evidence type="ECO:0000313" key="1">
    <source>
        <dbReference type="EMBL" id="OLZ43431.1"/>
    </source>
</evidence>
<reference evidence="1 2" key="1">
    <citation type="submission" date="2016-01" db="EMBL/GenBank/DDBJ databases">
        <title>Amycolatopsis coloradensis genome sequencing and assembly.</title>
        <authorList>
            <person name="Mayilraj S."/>
        </authorList>
    </citation>
    <scope>NUCLEOTIDE SEQUENCE [LARGE SCALE GENOMIC DNA]</scope>
    <source>
        <strain evidence="1 2">DSM 44225</strain>
    </source>
</reference>
<name>A0A1R0KEC4_9PSEU</name>
<dbReference type="EMBL" id="MQUQ01000034">
    <property type="protein sequence ID" value="OLZ43431.1"/>
    <property type="molecule type" value="Genomic_DNA"/>
</dbReference>
<dbReference type="Proteomes" id="UP000187486">
    <property type="component" value="Unassembled WGS sequence"/>
</dbReference>
<dbReference type="SUPFAM" id="SSF55961">
    <property type="entry name" value="Bet v1-like"/>
    <property type="match status" value="1"/>
</dbReference>
<dbReference type="RefSeq" id="WP_076168360.1">
    <property type="nucleotide sequence ID" value="NZ_JBEZVB010000013.1"/>
</dbReference>
<organism evidence="1 2">
    <name type="scientific">Amycolatopsis coloradensis</name>
    <dbReference type="NCBI Taxonomy" id="76021"/>
    <lineage>
        <taxon>Bacteria</taxon>
        <taxon>Bacillati</taxon>
        <taxon>Actinomycetota</taxon>
        <taxon>Actinomycetes</taxon>
        <taxon>Pseudonocardiales</taxon>
        <taxon>Pseudonocardiaceae</taxon>
        <taxon>Amycolatopsis</taxon>
    </lineage>
</organism>
<protein>
    <submittedName>
        <fullName evidence="1">Polyketide cyclase</fullName>
    </submittedName>
</protein>
<keyword evidence="2" id="KW-1185">Reference proteome</keyword>